<dbReference type="OrthoDB" id="5226662at2759"/>
<dbReference type="Proteomes" id="UP000253664">
    <property type="component" value="Unassembled WGS sequence"/>
</dbReference>
<accession>A0A367LSA1</accession>
<feature type="region of interest" description="Disordered" evidence="1">
    <location>
        <begin position="295"/>
        <end position="328"/>
    </location>
</feature>
<organism evidence="3 4">
    <name type="scientific">Ophiocordyceps polyrhachis-furcata BCC 54312</name>
    <dbReference type="NCBI Taxonomy" id="1330021"/>
    <lineage>
        <taxon>Eukaryota</taxon>
        <taxon>Fungi</taxon>
        <taxon>Dikarya</taxon>
        <taxon>Ascomycota</taxon>
        <taxon>Pezizomycotina</taxon>
        <taxon>Sordariomycetes</taxon>
        <taxon>Hypocreomycetidae</taxon>
        <taxon>Hypocreales</taxon>
        <taxon>Ophiocordycipitaceae</taxon>
        <taxon>Ophiocordyceps</taxon>
    </lineage>
</organism>
<evidence type="ECO:0000256" key="1">
    <source>
        <dbReference type="SAM" id="MobiDB-lite"/>
    </source>
</evidence>
<feature type="compositionally biased region" description="Basic and acidic residues" evidence="1">
    <location>
        <begin position="503"/>
        <end position="530"/>
    </location>
</feature>
<feature type="domain" description="DUF8035" evidence="2">
    <location>
        <begin position="368"/>
        <end position="421"/>
    </location>
</feature>
<dbReference type="InterPro" id="IPR058348">
    <property type="entry name" value="DUF8035"/>
</dbReference>
<feature type="region of interest" description="Disordered" evidence="1">
    <location>
        <begin position="209"/>
        <end position="247"/>
    </location>
</feature>
<feature type="compositionally biased region" description="Basic and acidic residues" evidence="1">
    <location>
        <begin position="545"/>
        <end position="563"/>
    </location>
</feature>
<feature type="compositionally biased region" description="Polar residues" evidence="1">
    <location>
        <begin position="311"/>
        <end position="328"/>
    </location>
</feature>
<dbReference type="PANTHER" id="PTHR42081">
    <property type="entry name" value="ZINC FINGER PROTEIN DHHC DOMAIN CONTAINING PROTEIN"/>
    <property type="match status" value="1"/>
</dbReference>
<proteinExistence type="predicted"/>
<dbReference type="EMBL" id="LKCN02000001">
    <property type="protein sequence ID" value="RCI17291.1"/>
    <property type="molecule type" value="Genomic_DNA"/>
</dbReference>
<feature type="compositionally biased region" description="Basic and acidic residues" evidence="1">
    <location>
        <begin position="571"/>
        <end position="595"/>
    </location>
</feature>
<name>A0A367LSA1_9HYPO</name>
<dbReference type="PANTHER" id="PTHR42081:SF2">
    <property type="entry name" value="NIPPED-B-LIKE PROTEIN B"/>
    <property type="match status" value="1"/>
</dbReference>
<keyword evidence="4" id="KW-1185">Reference proteome</keyword>
<feature type="compositionally biased region" description="Acidic residues" evidence="1">
    <location>
        <begin position="447"/>
        <end position="467"/>
    </location>
</feature>
<evidence type="ECO:0000313" key="3">
    <source>
        <dbReference type="EMBL" id="RCI17291.1"/>
    </source>
</evidence>
<dbReference type="Pfam" id="PF26118">
    <property type="entry name" value="DUF8035"/>
    <property type="match status" value="1"/>
</dbReference>
<dbReference type="STRING" id="1330021.A0A367LSA1"/>
<dbReference type="AlphaFoldDB" id="A0A367LSA1"/>
<feature type="region of interest" description="Disordered" evidence="1">
    <location>
        <begin position="420"/>
        <end position="599"/>
    </location>
</feature>
<comment type="caution">
    <text evidence="3">The sequence shown here is derived from an EMBL/GenBank/DDBJ whole genome shotgun (WGS) entry which is preliminary data.</text>
</comment>
<feature type="compositionally biased region" description="Basic and acidic residues" evidence="1">
    <location>
        <begin position="433"/>
        <end position="446"/>
    </location>
</feature>
<protein>
    <recommendedName>
        <fullName evidence="2">DUF8035 domain-containing protein</fullName>
    </recommendedName>
</protein>
<reference evidence="3 4" key="1">
    <citation type="journal article" date="2015" name="BMC Genomics">
        <title>Insights from the genome of Ophiocordyceps polyrhachis-furcata to pathogenicity and host specificity in insect fungi.</title>
        <authorList>
            <person name="Wichadakul D."/>
            <person name="Kobmoo N."/>
            <person name="Ingsriswang S."/>
            <person name="Tangphatsornruang S."/>
            <person name="Chantasingh D."/>
            <person name="Luangsa-ard J.J."/>
            <person name="Eurwilaichitr L."/>
        </authorList>
    </citation>
    <scope>NUCLEOTIDE SEQUENCE [LARGE SCALE GENOMIC DNA]</scope>
    <source>
        <strain evidence="3 4">BCC 54312</strain>
    </source>
</reference>
<evidence type="ECO:0000313" key="4">
    <source>
        <dbReference type="Proteomes" id="UP000253664"/>
    </source>
</evidence>
<gene>
    <name evidence="3" type="ORF">L249_2467</name>
</gene>
<evidence type="ECO:0000259" key="2">
    <source>
        <dbReference type="Pfam" id="PF26118"/>
    </source>
</evidence>
<sequence>MSDSASLRHIDAVDAFSRTLFLRAQQHGAHPLSDIPPAVHQLHIALRHLRIEAADPDSLLNQGPDQASLAPRVQPLVRECEASLKQLESLLDKCDASSSGRRLDDLVDRAAAVRVRLDNDTATVDMLLDSVQLPSVSDRIVAGPDVERIKDKVDAIAASIFARHDDANVDEDGLWRDFKSDLEKDGFSPQVLHHHKEVLRAYIRELHHTSSRTGGAPPSVRGLLEKHQAKGPPVPPKEPIRSPAPDALYLPPPSSLLFSSTEDANAMTESTALISTKDLVTTNSLVAASHLRPQVQPLGSTPRSVQRDLPTPTSAATRAESCTNPSLLGTSPSYGGHNLYLQTPQGHSPTQMPWRLAPDRFGKDIPMDAQWTKIRRSLVSPEVLERAGVRYEARPDFVAILGCLSRAQIVEFAEQSAKCRASRSHGGYMSGRQEVRPRSDSKSSRGEDDDDDDDDASELWDEGDSTDYDDKSDNSYPYIVSPPSKEKKTSPASTVMPKSILKNKNENHVRFDPEPHELQPKSPRHGKDEGEGGGDYAPRRQRHYRDREGSGRSRNGNGREGDRYGSSSRHYGSDDGPRRGGSDRDRRGPRRDERSQRKKVWGETLGVVGIGGAAASLIGVLTEAAIGM</sequence>